<evidence type="ECO:0000256" key="7">
    <source>
        <dbReference type="ARBA" id="ARBA00023002"/>
    </source>
</evidence>
<keyword evidence="8" id="KW-0511">Multifunctional enzyme</keyword>
<dbReference type="Pfam" id="PF00383">
    <property type="entry name" value="dCMP_cyt_deam_1"/>
    <property type="match status" value="1"/>
</dbReference>
<dbReference type="InterPro" id="IPR004794">
    <property type="entry name" value="Eubact_RibD"/>
</dbReference>
<dbReference type="PANTHER" id="PTHR38011:SF7">
    <property type="entry name" value="2,5-DIAMINO-6-RIBOSYLAMINO-4(3H)-PYRIMIDINONE 5'-PHOSPHATE REDUCTASE"/>
    <property type="match status" value="1"/>
</dbReference>
<evidence type="ECO:0000256" key="5">
    <source>
        <dbReference type="ARBA" id="ARBA00007417"/>
    </source>
</evidence>
<evidence type="ECO:0000256" key="3">
    <source>
        <dbReference type="ARBA" id="ARBA00004910"/>
    </source>
</evidence>
<evidence type="ECO:0000256" key="6">
    <source>
        <dbReference type="ARBA" id="ARBA00022857"/>
    </source>
</evidence>
<comment type="catalytic activity">
    <reaction evidence="9 11">
        <text>5-amino-6-(5-phospho-D-ribitylamino)uracil + NADP(+) = 5-amino-6-(5-phospho-D-ribosylamino)uracil + NADPH + H(+)</text>
        <dbReference type="Rhea" id="RHEA:17845"/>
        <dbReference type="ChEBI" id="CHEBI:15378"/>
        <dbReference type="ChEBI" id="CHEBI:57783"/>
        <dbReference type="ChEBI" id="CHEBI:58349"/>
        <dbReference type="ChEBI" id="CHEBI:58421"/>
        <dbReference type="ChEBI" id="CHEBI:58453"/>
        <dbReference type="EC" id="1.1.1.193"/>
    </reaction>
</comment>
<dbReference type="Gene3D" id="3.40.430.10">
    <property type="entry name" value="Dihydrofolate Reductase, subunit A"/>
    <property type="match status" value="1"/>
</dbReference>
<evidence type="ECO:0000313" key="14">
    <source>
        <dbReference type="Proteomes" id="UP000095488"/>
    </source>
</evidence>
<comment type="function">
    <text evidence="1 11">Converts 2,5-diamino-6-(ribosylamino)-4(3h)-pyrimidinone 5'-phosphate into 5-amino-6-(ribosylamino)-2,4(1h,3h)-pyrimidinedione 5'-phosphate.</text>
</comment>
<reference evidence="13 14" key="1">
    <citation type="submission" date="2015-09" db="EMBL/GenBank/DDBJ databases">
        <authorList>
            <consortium name="Pathogen Informatics"/>
        </authorList>
    </citation>
    <scope>NUCLEOTIDE SEQUENCE [LARGE SCALE GENOMIC DNA]</scope>
    <source>
        <strain evidence="13 14">2789STDY5834858</strain>
    </source>
</reference>
<dbReference type="EC" id="1.1.1.193" evidence="11"/>
<dbReference type="InterPro" id="IPR016193">
    <property type="entry name" value="Cytidine_deaminase-like"/>
</dbReference>
<dbReference type="RefSeq" id="WP_055259804.1">
    <property type="nucleotide sequence ID" value="NZ_CABIXL010000006.1"/>
</dbReference>
<dbReference type="InterPro" id="IPR011549">
    <property type="entry name" value="RibD_C"/>
</dbReference>
<dbReference type="NCBIfam" id="TIGR00227">
    <property type="entry name" value="ribD_Cterm"/>
    <property type="match status" value="1"/>
</dbReference>
<keyword evidence="11" id="KW-0862">Zinc</keyword>
<keyword evidence="6 11" id="KW-0521">NADP</keyword>
<dbReference type="NCBIfam" id="TIGR00326">
    <property type="entry name" value="eubact_ribD"/>
    <property type="match status" value="1"/>
</dbReference>
<name>A0ABM9URY1_SARVE</name>
<comment type="caution">
    <text evidence="13">The sequence shown here is derived from an EMBL/GenBank/DDBJ whole genome shotgun (WGS) entry which is preliminary data.</text>
</comment>
<evidence type="ECO:0000313" key="13">
    <source>
        <dbReference type="EMBL" id="CUO09498.1"/>
    </source>
</evidence>
<keyword evidence="7 11" id="KW-0560">Oxidoreductase</keyword>
<evidence type="ECO:0000259" key="12">
    <source>
        <dbReference type="PROSITE" id="PS51747"/>
    </source>
</evidence>
<comment type="similarity">
    <text evidence="5 11">In the C-terminal section; belongs to the HTP reductase family.</text>
</comment>
<dbReference type="SUPFAM" id="SSF53597">
    <property type="entry name" value="Dihydrofolate reductase-like"/>
    <property type="match status" value="1"/>
</dbReference>
<evidence type="ECO:0000256" key="10">
    <source>
        <dbReference type="ARBA" id="ARBA00049886"/>
    </source>
</evidence>
<keyword evidence="11" id="KW-0479">Metal-binding</keyword>
<dbReference type="EC" id="3.5.4.26" evidence="11"/>
<dbReference type="CDD" id="cd01284">
    <property type="entry name" value="Riboflavin_deaminase-reductase"/>
    <property type="match status" value="1"/>
</dbReference>
<protein>
    <recommendedName>
        <fullName evidence="11">Riboflavin biosynthesis protein RibD</fullName>
    </recommendedName>
    <domain>
        <recommendedName>
            <fullName evidence="11">Diaminohydroxyphosphoribosylaminopyrimidine deaminase</fullName>
            <shortName evidence="11">DRAP deaminase</shortName>
            <ecNumber evidence="11">3.5.4.26</ecNumber>
        </recommendedName>
        <alternativeName>
            <fullName evidence="11">Riboflavin-specific deaminase</fullName>
        </alternativeName>
    </domain>
    <domain>
        <recommendedName>
            <fullName evidence="11">5-amino-6-(5-phosphoribosylamino)uracil reductase</fullName>
            <ecNumber evidence="11">1.1.1.193</ecNumber>
        </recommendedName>
        <alternativeName>
            <fullName evidence="11">HTP reductase</fullName>
        </alternativeName>
    </domain>
</protein>
<dbReference type="PIRSF" id="PIRSF006769">
    <property type="entry name" value="RibD"/>
    <property type="match status" value="1"/>
</dbReference>
<comment type="catalytic activity">
    <reaction evidence="10 11">
        <text>2,5-diamino-6-hydroxy-4-(5-phosphoribosylamino)-pyrimidine + H2O + H(+) = 5-amino-6-(5-phospho-D-ribosylamino)uracil + NH4(+)</text>
        <dbReference type="Rhea" id="RHEA:21868"/>
        <dbReference type="ChEBI" id="CHEBI:15377"/>
        <dbReference type="ChEBI" id="CHEBI:15378"/>
        <dbReference type="ChEBI" id="CHEBI:28938"/>
        <dbReference type="ChEBI" id="CHEBI:58453"/>
        <dbReference type="ChEBI" id="CHEBI:58614"/>
        <dbReference type="EC" id="3.5.4.26"/>
    </reaction>
</comment>
<dbReference type="InterPro" id="IPR002125">
    <property type="entry name" value="CMP_dCMP_dom"/>
</dbReference>
<comment type="similarity">
    <text evidence="4 11">In the N-terminal section; belongs to the cytidine and deoxycytidylate deaminase family.</text>
</comment>
<dbReference type="PROSITE" id="PS51747">
    <property type="entry name" value="CYT_DCMP_DEAMINASES_2"/>
    <property type="match status" value="1"/>
</dbReference>
<sequence>MDNFYMSLALENAKKGIGKVNPNPMVGSIIVKNERIVASGFHKCYGGDHAEIDAFKNAMEDVEGATMYVTLEPCSHYGKTPPCVEKIIEKKIKRVVIGTLDPNPLVSGNGARKLIDAGIEVSVGVLEEECKRVNEIFMKYITSKKPFVIMKCAMSLDGKICTKYGESKWITGKESRSHVHKTRNMVSAIMVGVDTVIKDNPKLTCRMENGKNPIRIIVDSTLRIPIKSNVLVDEYRDKTIIATTCSANKEKVEYIESLGAKVLIVDKKERRVNLNDLMNKLGAMNIDSILLEGGGTLNFSALNEKIIDKVQVYIAPKIIGGKLAKTPVEGVGIDKLNEAFNLKNLRVDVLDEDIFIEGYFK</sequence>
<dbReference type="SUPFAM" id="SSF53927">
    <property type="entry name" value="Cytidine deaminase-like"/>
    <property type="match status" value="1"/>
</dbReference>
<dbReference type="Pfam" id="PF01872">
    <property type="entry name" value="RibD_C"/>
    <property type="match status" value="1"/>
</dbReference>
<comment type="cofactor">
    <cofactor evidence="11">
        <name>Zn(2+)</name>
        <dbReference type="ChEBI" id="CHEBI:29105"/>
    </cofactor>
    <text evidence="11">Binds 1 zinc ion.</text>
</comment>
<gene>
    <name evidence="13" type="primary">ribD_2</name>
    <name evidence="13" type="ORF">ERS852473_01881</name>
</gene>
<evidence type="ECO:0000256" key="1">
    <source>
        <dbReference type="ARBA" id="ARBA00002151"/>
    </source>
</evidence>
<comment type="pathway">
    <text evidence="2 11">Cofactor biosynthesis; riboflavin biosynthesis; 5-amino-6-(D-ribitylamino)uracil from GTP: step 2/4.</text>
</comment>
<keyword evidence="14" id="KW-1185">Reference proteome</keyword>
<evidence type="ECO:0000256" key="2">
    <source>
        <dbReference type="ARBA" id="ARBA00004882"/>
    </source>
</evidence>
<evidence type="ECO:0000256" key="8">
    <source>
        <dbReference type="ARBA" id="ARBA00023268"/>
    </source>
</evidence>
<proteinExistence type="inferred from homology"/>
<evidence type="ECO:0000256" key="9">
    <source>
        <dbReference type="ARBA" id="ARBA00049861"/>
    </source>
</evidence>
<dbReference type="Gene3D" id="3.40.140.10">
    <property type="entry name" value="Cytidine Deaminase, domain 2"/>
    <property type="match status" value="1"/>
</dbReference>
<dbReference type="InterPro" id="IPR002734">
    <property type="entry name" value="RibDG_C"/>
</dbReference>
<comment type="pathway">
    <text evidence="3 11">Cofactor biosynthesis; riboflavin biosynthesis; 5-amino-6-(D-ribitylamino)uracil from GTP: step 3/4.</text>
</comment>
<dbReference type="EMBL" id="CYZR01000006">
    <property type="protein sequence ID" value="CUO09498.1"/>
    <property type="molecule type" value="Genomic_DNA"/>
</dbReference>
<dbReference type="Proteomes" id="UP000095488">
    <property type="component" value="Unassembled WGS sequence"/>
</dbReference>
<keyword evidence="11" id="KW-0378">Hydrolase</keyword>
<dbReference type="InterPro" id="IPR024072">
    <property type="entry name" value="DHFR-like_dom_sf"/>
</dbReference>
<evidence type="ECO:0000256" key="11">
    <source>
        <dbReference type="PIRNR" id="PIRNR006769"/>
    </source>
</evidence>
<evidence type="ECO:0000256" key="4">
    <source>
        <dbReference type="ARBA" id="ARBA00005259"/>
    </source>
</evidence>
<dbReference type="PANTHER" id="PTHR38011">
    <property type="entry name" value="DIHYDROFOLATE REDUCTASE FAMILY PROTEIN (AFU_ORTHOLOGUE AFUA_8G06820)"/>
    <property type="match status" value="1"/>
</dbReference>
<organism evidence="13 14">
    <name type="scientific">Sarcina ventriculi</name>
    <name type="common">Clostridium ventriculi</name>
    <dbReference type="NCBI Taxonomy" id="1267"/>
    <lineage>
        <taxon>Bacteria</taxon>
        <taxon>Bacillati</taxon>
        <taxon>Bacillota</taxon>
        <taxon>Clostridia</taxon>
        <taxon>Eubacteriales</taxon>
        <taxon>Clostridiaceae</taxon>
        <taxon>Sarcina</taxon>
    </lineage>
</organism>
<dbReference type="InterPro" id="IPR050765">
    <property type="entry name" value="Riboflavin_Biosynth_HTPR"/>
</dbReference>
<keyword evidence="11" id="KW-0686">Riboflavin biosynthesis</keyword>
<accession>A0ABM9URY1</accession>
<feature type="domain" description="CMP/dCMP-type deaminase" evidence="12">
    <location>
        <begin position="1"/>
        <end position="122"/>
    </location>
</feature>